<evidence type="ECO:0000313" key="1">
    <source>
        <dbReference type="EMBL" id="KAI9916971.1"/>
    </source>
</evidence>
<sequence length="85" mass="9790">MPKDILKEKSFETFRENVEEAASIDHETAHKIPARVLAIFLELYYFKDLKTIIARADTSDEKVSSVHEQFQRHAKPNPSTDTLDS</sequence>
<keyword evidence="2" id="KW-1185">Reference proteome</keyword>
<gene>
    <name evidence="1" type="ORF">PsorP6_017172</name>
</gene>
<dbReference type="Proteomes" id="UP001163321">
    <property type="component" value="Chromosome 2"/>
</dbReference>
<proteinExistence type="predicted"/>
<reference evidence="1 2" key="1">
    <citation type="journal article" date="2022" name="bioRxiv">
        <title>The genome of the oomycete Peronosclerospora sorghi, a cosmopolitan pathogen of maize and sorghum, is inflated with dispersed pseudogenes.</title>
        <authorList>
            <person name="Fletcher K."/>
            <person name="Martin F."/>
            <person name="Isakeit T."/>
            <person name="Cavanaugh K."/>
            <person name="Magill C."/>
            <person name="Michelmore R."/>
        </authorList>
    </citation>
    <scope>NUCLEOTIDE SEQUENCE [LARGE SCALE GENOMIC DNA]</scope>
    <source>
        <strain evidence="1">P6</strain>
    </source>
</reference>
<evidence type="ECO:0000313" key="2">
    <source>
        <dbReference type="Proteomes" id="UP001163321"/>
    </source>
</evidence>
<dbReference type="EMBL" id="CM047581">
    <property type="protein sequence ID" value="KAI9916971.1"/>
    <property type="molecule type" value="Genomic_DNA"/>
</dbReference>
<comment type="caution">
    <text evidence="1">The sequence shown here is derived from an EMBL/GenBank/DDBJ whole genome shotgun (WGS) entry which is preliminary data.</text>
</comment>
<name>A0ACC0WGY4_9STRA</name>
<protein>
    <submittedName>
        <fullName evidence="1">Uncharacterized protein</fullName>
    </submittedName>
</protein>
<accession>A0ACC0WGY4</accession>
<organism evidence="1 2">
    <name type="scientific">Peronosclerospora sorghi</name>
    <dbReference type="NCBI Taxonomy" id="230839"/>
    <lineage>
        <taxon>Eukaryota</taxon>
        <taxon>Sar</taxon>
        <taxon>Stramenopiles</taxon>
        <taxon>Oomycota</taxon>
        <taxon>Peronosporomycetes</taxon>
        <taxon>Peronosporales</taxon>
        <taxon>Peronosporaceae</taxon>
        <taxon>Peronosclerospora</taxon>
    </lineage>
</organism>